<reference evidence="3" key="1">
    <citation type="journal article" date="2002" name="Science">
        <title>The draft genome of Ciona intestinalis: insights into chordate and vertebrate origins.</title>
        <authorList>
            <person name="Dehal P."/>
            <person name="Satou Y."/>
            <person name="Campbell R.K."/>
            <person name="Chapman J."/>
            <person name="Degnan B."/>
            <person name="De Tomaso A."/>
            <person name="Davidson B."/>
            <person name="Di Gregorio A."/>
            <person name="Gelpke M."/>
            <person name="Goodstein D.M."/>
            <person name="Harafuji N."/>
            <person name="Hastings K.E."/>
            <person name="Ho I."/>
            <person name="Hotta K."/>
            <person name="Huang W."/>
            <person name="Kawashima T."/>
            <person name="Lemaire P."/>
            <person name="Martinez D."/>
            <person name="Meinertzhagen I.A."/>
            <person name="Necula S."/>
            <person name="Nonaka M."/>
            <person name="Putnam N."/>
            <person name="Rash S."/>
            <person name="Saiga H."/>
            <person name="Satake M."/>
            <person name="Terry A."/>
            <person name="Yamada L."/>
            <person name="Wang H.G."/>
            <person name="Awazu S."/>
            <person name="Azumi K."/>
            <person name="Boore J."/>
            <person name="Branno M."/>
            <person name="Chin-Bow S."/>
            <person name="DeSantis R."/>
            <person name="Doyle S."/>
            <person name="Francino P."/>
            <person name="Keys D.N."/>
            <person name="Haga S."/>
            <person name="Hayashi H."/>
            <person name="Hino K."/>
            <person name="Imai K.S."/>
            <person name="Inaba K."/>
            <person name="Kano S."/>
            <person name="Kobayashi K."/>
            <person name="Kobayashi M."/>
            <person name="Lee B.I."/>
            <person name="Makabe K.W."/>
            <person name="Manohar C."/>
            <person name="Matassi G."/>
            <person name="Medina M."/>
            <person name="Mochizuki Y."/>
            <person name="Mount S."/>
            <person name="Morishita T."/>
            <person name="Miura S."/>
            <person name="Nakayama A."/>
            <person name="Nishizaka S."/>
            <person name="Nomoto H."/>
            <person name="Ohta F."/>
            <person name="Oishi K."/>
            <person name="Rigoutsos I."/>
            <person name="Sano M."/>
            <person name="Sasaki A."/>
            <person name="Sasakura Y."/>
            <person name="Shoguchi E."/>
            <person name="Shin-i T."/>
            <person name="Spagnuolo A."/>
            <person name="Stainier D."/>
            <person name="Suzuki M.M."/>
            <person name="Tassy O."/>
            <person name="Takatori N."/>
            <person name="Tokuoka M."/>
            <person name="Yagi K."/>
            <person name="Yoshizaki F."/>
            <person name="Wada S."/>
            <person name="Zhang C."/>
            <person name="Hyatt P.D."/>
            <person name="Larimer F."/>
            <person name="Detter C."/>
            <person name="Doggett N."/>
            <person name="Glavina T."/>
            <person name="Hawkins T."/>
            <person name="Richardson P."/>
            <person name="Lucas S."/>
            <person name="Kohara Y."/>
            <person name="Levine M."/>
            <person name="Satoh N."/>
            <person name="Rokhsar D.S."/>
        </authorList>
    </citation>
    <scope>NUCLEOTIDE SEQUENCE [LARGE SCALE GENOMIC DNA]</scope>
</reference>
<evidence type="ECO:0000313" key="2">
    <source>
        <dbReference type="Ensembl" id="ENSCINP00000000593.2"/>
    </source>
</evidence>
<protein>
    <submittedName>
        <fullName evidence="2">Uncharacterized protein</fullName>
    </submittedName>
</protein>
<feature type="compositionally biased region" description="Basic and acidic residues" evidence="1">
    <location>
        <begin position="300"/>
        <end position="315"/>
    </location>
</feature>
<organism evidence="2 3">
    <name type="scientific">Ciona intestinalis</name>
    <name type="common">Transparent sea squirt</name>
    <name type="synonym">Ascidia intestinalis</name>
    <dbReference type="NCBI Taxonomy" id="7719"/>
    <lineage>
        <taxon>Eukaryota</taxon>
        <taxon>Metazoa</taxon>
        <taxon>Chordata</taxon>
        <taxon>Tunicata</taxon>
        <taxon>Ascidiacea</taxon>
        <taxon>Phlebobranchia</taxon>
        <taxon>Cionidae</taxon>
        <taxon>Ciona</taxon>
    </lineage>
</organism>
<feature type="region of interest" description="Disordered" evidence="1">
    <location>
        <begin position="337"/>
        <end position="361"/>
    </location>
</feature>
<proteinExistence type="predicted"/>
<accession>F6YXG4</accession>
<reference evidence="2" key="3">
    <citation type="submission" date="2025-09" db="UniProtKB">
        <authorList>
            <consortium name="Ensembl"/>
        </authorList>
    </citation>
    <scope>IDENTIFICATION</scope>
</reference>
<evidence type="ECO:0000313" key="3">
    <source>
        <dbReference type="Proteomes" id="UP000008144"/>
    </source>
</evidence>
<name>F6YXG4_CIOIN</name>
<feature type="compositionally biased region" description="Basic and acidic residues" evidence="1">
    <location>
        <begin position="350"/>
        <end position="361"/>
    </location>
</feature>
<feature type="region of interest" description="Disordered" evidence="1">
    <location>
        <begin position="209"/>
        <end position="241"/>
    </location>
</feature>
<dbReference type="HOGENOM" id="CLU_619023_0_0_1"/>
<dbReference type="Ensembl" id="ENSCINT00000000593.2">
    <property type="protein sequence ID" value="ENSCINP00000000593.2"/>
    <property type="gene ID" value="ENSCING00000000330.2"/>
</dbReference>
<dbReference type="AlphaFoldDB" id="F6YXG4"/>
<sequence length="443" mass="48788">MSLILQSETQQVVKHGQSNGISFNEIENTDAVQKEPSSPIINNEVNLYHQTTLGDEIPTVDNEDTFYKNICQQVVSGDDLTSLLNETSVTQVMKEVNQTTNTSTPATESFTTISANDGLFLFLDETQTKEYCDAPSKATDTLKEWLNKTSDKIEPVIQVLPNVTVRPQYKNKYRKLLPKPASGQSTPVHTPSKNHVRSLAATFNPSNSSAFYQVQKPSPSTNDPAQPHFKPEEINSAGSPLLLPSVLGSSGIPVKISSRSVEMNTGSSGGVWKTPGSSKDVGRTLGSSKDVGKTLGSSKDAGKTPEDDRKTVRDSNNSFKERICSVQLEDCMKVELSESETDISSQDLQNHPENRVDDVGKDPALNKARRFELDDEKRWLTSTPSLVQLFSPQPPCNSLGGVVETPSIHNGVSEKYKQKKSLRVKLQEKDETDPRNLFYNLGR</sequence>
<dbReference type="Proteomes" id="UP000008144">
    <property type="component" value="Unassembled WGS sequence"/>
</dbReference>
<evidence type="ECO:0000256" key="1">
    <source>
        <dbReference type="SAM" id="MobiDB-lite"/>
    </source>
</evidence>
<feature type="region of interest" description="Disordered" evidence="1">
    <location>
        <begin position="261"/>
        <end position="315"/>
    </location>
</feature>
<reference evidence="2" key="2">
    <citation type="submission" date="2025-08" db="UniProtKB">
        <authorList>
            <consortium name="Ensembl"/>
        </authorList>
    </citation>
    <scope>IDENTIFICATION</scope>
</reference>
<feature type="compositionally biased region" description="Polar residues" evidence="1">
    <location>
        <begin position="209"/>
        <end position="224"/>
    </location>
</feature>
<keyword evidence="3" id="KW-1185">Reference proteome</keyword>
<dbReference type="InParanoid" id="F6YXG4"/>